<feature type="transmembrane region" description="Helical" evidence="2">
    <location>
        <begin position="101"/>
        <end position="122"/>
    </location>
</feature>
<keyword evidence="2" id="KW-0812">Transmembrane</keyword>
<feature type="domain" description="TNFR-Cys" evidence="3">
    <location>
        <begin position="24"/>
        <end position="65"/>
    </location>
</feature>
<feature type="repeat" description="TNFR-Cys" evidence="1">
    <location>
        <begin position="24"/>
        <end position="65"/>
    </location>
</feature>
<organism evidence="4 5">
    <name type="scientific">Crassostrea virginica</name>
    <name type="common">Eastern oyster</name>
    <dbReference type="NCBI Taxonomy" id="6565"/>
    <lineage>
        <taxon>Eukaryota</taxon>
        <taxon>Metazoa</taxon>
        <taxon>Spiralia</taxon>
        <taxon>Lophotrochozoa</taxon>
        <taxon>Mollusca</taxon>
        <taxon>Bivalvia</taxon>
        <taxon>Autobranchia</taxon>
        <taxon>Pteriomorphia</taxon>
        <taxon>Ostreida</taxon>
        <taxon>Ostreoidea</taxon>
        <taxon>Ostreidae</taxon>
        <taxon>Crassostrea</taxon>
    </lineage>
</organism>
<protein>
    <submittedName>
        <fullName evidence="5">Uncharacterized protein LOC111136855</fullName>
    </submittedName>
</protein>
<accession>A0A8B8EUQ4</accession>
<evidence type="ECO:0000313" key="4">
    <source>
        <dbReference type="Proteomes" id="UP000694844"/>
    </source>
</evidence>
<comment type="caution">
    <text evidence="1">Lacks conserved residue(s) required for the propagation of feature annotation.</text>
</comment>
<reference evidence="5" key="1">
    <citation type="submission" date="2025-08" db="UniProtKB">
        <authorList>
            <consortium name="RefSeq"/>
        </authorList>
    </citation>
    <scope>IDENTIFICATION</scope>
    <source>
        <tissue evidence="5">Whole sample</tissue>
    </source>
</reference>
<keyword evidence="4" id="KW-1185">Reference proteome</keyword>
<dbReference type="OrthoDB" id="9864383at2759"/>
<sequence>MHVYWRTWADVTQCGLHKVCPCVACRAGQFSNPTTKHLCVNCSKSCDTQNKITIRHCDGQNDEVCGKCLKGFIMDQDHNCLSVDDHGRKTRQKLKEEDHTVYFVLTAVLIPMWMGLICYCIFRNKIGSWRRGSKQKCSDSVNCRPHLIYAINADSEMMSVDSGDVASDERALITD</sequence>
<dbReference type="Proteomes" id="UP000694844">
    <property type="component" value="Chromosome 5"/>
</dbReference>
<dbReference type="InterPro" id="IPR001368">
    <property type="entry name" value="TNFR/NGFR_Cys_rich_reg"/>
</dbReference>
<proteinExistence type="predicted"/>
<dbReference type="GeneID" id="111136855"/>
<dbReference type="KEGG" id="cvn:111136855"/>
<dbReference type="AlphaFoldDB" id="A0A8B8EUQ4"/>
<gene>
    <name evidence="5" type="primary">LOC111136855</name>
</gene>
<dbReference type="PROSITE" id="PS00652">
    <property type="entry name" value="TNFR_NGFR_1"/>
    <property type="match status" value="1"/>
</dbReference>
<evidence type="ECO:0000256" key="1">
    <source>
        <dbReference type="PROSITE-ProRule" id="PRU00206"/>
    </source>
</evidence>
<keyword evidence="2" id="KW-1133">Transmembrane helix</keyword>
<dbReference type="PROSITE" id="PS50050">
    <property type="entry name" value="TNFR_NGFR_2"/>
    <property type="match status" value="1"/>
</dbReference>
<evidence type="ECO:0000259" key="3">
    <source>
        <dbReference type="PROSITE" id="PS50050"/>
    </source>
</evidence>
<dbReference type="RefSeq" id="XP_022343696.1">
    <property type="nucleotide sequence ID" value="XM_022487988.1"/>
</dbReference>
<keyword evidence="2" id="KW-0472">Membrane</keyword>
<evidence type="ECO:0000256" key="2">
    <source>
        <dbReference type="SAM" id="Phobius"/>
    </source>
</evidence>
<name>A0A8B8EUQ4_CRAVI</name>
<evidence type="ECO:0000313" key="5">
    <source>
        <dbReference type="RefSeq" id="XP_022343696.1"/>
    </source>
</evidence>